<dbReference type="SUPFAM" id="SSF53738">
    <property type="entry name" value="Phosphoglucomutase, first 3 domains"/>
    <property type="match status" value="3"/>
</dbReference>
<evidence type="ECO:0000256" key="4">
    <source>
        <dbReference type="SAM" id="SignalP"/>
    </source>
</evidence>
<keyword evidence="3" id="KW-0597">Phosphoprotein</keyword>
<feature type="domain" description="Alpha-D-phosphohexomutase alpha/beta/alpha" evidence="5">
    <location>
        <begin position="64"/>
        <end position="170"/>
    </location>
</feature>
<comment type="similarity">
    <text evidence="2">Belongs to the phosphohexose mutase family.</text>
</comment>
<feature type="chain" id="PRO_5044232877" description="Phosphomannomutase" evidence="4">
    <location>
        <begin position="17"/>
        <end position="562"/>
    </location>
</feature>
<evidence type="ECO:0000256" key="3">
    <source>
        <dbReference type="ARBA" id="ARBA00022553"/>
    </source>
</evidence>
<dbReference type="Pfam" id="PF02879">
    <property type="entry name" value="PGM_PMM_II"/>
    <property type="match status" value="1"/>
</dbReference>
<keyword evidence="9" id="KW-1185">Reference proteome</keyword>
<dbReference type="PANTHER" id="PTHR42946:SF1">
    <property type="entry name" value="PHOSPHOGLUCOMUTASE (ALPHA-D-GLUCOSE-1,6-BISPHOSPHATE-DEPENDENT)"/>
    <property type="match status" value="1"/>
</dbReference>
<comment type="cofactor">
    <cofactor evidence="1">
        <name>Mg(2+)</name>
        <dbReference type="ChEBI" id="CHEBI:18420"/>
    </cofactor>
</comment>
<evidence type="ECO:0000313" key="8">
    <source>
        <dbReference type="EMBL" id="KAL1499190.1"/>
    </source>
</evidence>
<evidence type="ECO:0000256" key="2">
    <source>
        <dbReference type="ARBA" id="ARBA00010231"/>
    </source>
</evidence>
<dbReference type="PANTHER" id="PTHR42946">
    <property type="entry name" value="PHOSPHOHEXOSE MUTASE"/>
    <property type="match status" value="1"/>
</dbReference>
<reference evidence="8 9" key="1">
    <citation type="journal article" date="2024" name="Science">
        <title>Giant polyketide synthase enzymes in the biosynthesis of giant marine polyether toxins.</title>
        <authorList>
            <person name="Fallon T.R."/>
            <person name="Shende V.V."/>
            <person name="Wierzbicki I.H."/>
            <person name="Pendleton A.L."/>
            <person name="Watervoot N.F."/>
            <person name="Auber R.P."/>
            <person name="Gonzalez D.J."/>
            <person name="Wisecaver J.H."/>
            <person name="Moore B.S."/>
        </authorList>
    </citation>
    <scope>NUCLEOTIDE SEQUENCE [LARGE SCALE GENOMIC DNA]</scope>
    <source>
        <strain evidence="8 9">12B1</strain>
    </source>
</reference>
<organism evidence="8 9">
    <name type="scientific">Prymnesium parvum</name>
    <name type="common">Toxic golden alga</name>
    <dbReference type="NCBI Taxonomy" id="97485"/>
    <lineage>
        <taxon>Eukaryota</taxon>
        <taxon>Haptista</taxon>
        <taxon>Haptophyta</taxon>
        <taxon>Prymnesiophyceae</taxon>
        <taxon>Prymnesiales</taxon>
        <taxon>Prymnesiaceae</taxon>
        <taxon>Prymnesium</taxon>
    </lineage>
</organism>
<comment type="caution">
    <text evidence="8">The sequence shown here is derived from an EMBL/GenBank/DDBJ whole genome shotgun (WGS) entry which is preliminary data.</text>
</comment>
<feature type="domain" description="Alpha-D-phosphohexomutase alpha/beta/alpha" evidence="7">
    <location>
        <begin position="325"/>
        <end position="424"/>
    </location>
</feature>
<dbReference type="InterPro" id="IPR050060">
    <property type="entry name" value="Phosphoglucosamine_mutase"/>
</dbReference>
<dbReference type="Proteomes" id="UP001515480">
    <property type="component" value="Unassembled WGS sequence"/>
</dbReference>
<evidence type="ECO:0000259" key="7">
    <source>
        <dbReference type="Pfam" id="PF02880"/>
    </source>
</evidence>
<name>A0AB34IIJ7_PRYPA</name>
<dbReference type="InterPro" id="IPR005844">
    <property type="entry name" value="A-D-PHexomutase_a/b/a-I"/>
</dbReference>
<dbReference type="InterPro" id="IPR016055">
    <property type="entry name" value="A-D-PHexomutase_a/b/a-I/II/III"/>
</dbReference>
<dbReference type="Pfam" id="PF02880">
    <property type="entry name" value="PGM_PMM_III"/>
    <property type="match status" value="1"/>
</dbReference>
<dbReference type="EMBL" id="JBGBPQ010000026">
    <property type="protein sequence ID" value="KAL1499190.1"/>
    <property type="molecule type" value="Genomic_DNA"/>
</dbReference>
<dbReference type="GO" id="GO:0005975">
    <property type="term" value="P:carbohydrate metabolic process"/>
    <property type="evidence" value="ECO:0007669"/>
    <property type="project" value="InterPro"/>
</dbReference>
<dbReference type="Gene3D" id="3.40.120.10">
    <property type="entry name" value="Alpha-D-Glucose-1,6-Bisphosphate, subunit A, domain 3"/>
    <property type="match status" value="3"/>
</dbReference>
<evidence type="ECO:0000313" key="9">
    <source>
        <dbReference type="Proteomes" id="UP001515480"/>
    </source>
</evidence>
<gene>
    <name evidence="8" type="ORF">AB1Y20_013699</name>
</gene>
<accession>A0AB34IIJ7</accession>
<evidence type="ECO:0008006" key="10">
    <source>
        <dbReference type="Google" id="ProtNLM"/>
    </source>
</evidence>
<dbReference type="InterPro" id="IPR005846">
    <property type="entry name" value="A-D-PHexomutase_a/b/a-III"/>
</dbReference>
<evidence type="ECO:0000256" key="1">
    <source>
        <dbReference type="ARBA" id="ARBA00001946"/>
    </source>
</evidence>
<sequence>MLLALAASLPALTAWALTPPTAAHEGLGPRALMGRAPRGRVSFSAASHAAPAAAALSVLAAAAKDDIRGVADASAANALLPESAYWIGAAFREWLGSSDPIVAGRDPRLSSAPICEAFCRGAQARDAGAATTPAMLEALLGPSAPYCGAVMVTASHLPAEWNGLKLFSRQLARGLNKKEVKEVMSIAVERAQSGVVLEHAPVLSTGQFMSSYIDKLKRAVCEAAQTDALPLRGMKICVNPGNGAGGFFAAEVLAPLGADISPSINLEPDGSFPAHMPNPEEKAHVEATMSAVAASFADVGVMLDTDVDRCGLIDGMRYPPEPVNTNRLIALCARVALEAAGGKGVIVTDPVTSAGMAQYIREYGGQHDRFKMGYRNVIDRAAEMQPEPALLAIETSGHSAWRDNAFVDDGTYTAARLIGRLARARAEENNVQLGLLDLVGDSLQEPKESIKVKMRVASGLPGVAAAEVALCAALRQCAGATQGWEIEPVNHDGLRCAVGNDGWLIIRGSLHEPSVSVQTESDIVGGTAAICARLLEFVLAGGQCEMAGLDVQPLRNEAEKAT</sequence>
<feature type="signal peptide" evidence="4">
    <location>
        <begin position="1"/>
        <end position="16"/>
    </location>
</feature>
<dbReference type="GO" id="GO:0004615">
    <property type="term" value="F:phosphomannomutase activity"/>
    <property type="evidence" value="ECO:0007669"/>
    <property type="project" value="TreeGrafter"/>
</dbReference>
<dbReference type="InterPro" id="IPR005841">
    <property type="entry name" value="Alpha-D-phosphohexomutase_SF"/>
</dbReference>
<dbReference type="AlphaFoldDB" id="A0AB34IIJ7"/>
<evidence type="ECO:0000259" key="6">
    <source>
        <dbReference type="Pfam" id="PF02879"/>
    </source>
</evidence>
<protein>
    <recommendedName>
        <fullName evidence="10">Phosphomannomutase</fullName>
    </recommendedName>
</protein>
<feature type="domain" description="Alpha-D-phosphohexomutase alpha/beta/alpha" evidence="6">
    <location>
        <begin position="211"/>
        <end position="315"/>
    </location>
</feature>
<dbReference type="FunFam" id="3.40.120.10:FF:000010">
    <property type="entry name" value="phosphomannomutase/phosphoglucomutase isoform X1"/>
    <property type="match status" value="1"/>
</dbReference>
<dbReference type="PRINTS" id="PR00509">
    <property type="entry name" value="PGMPMM"/>
</dbReference>
<proteinExistence type="inferred from homology"/>
<dbReference type="InterPro" id="IPR005845">
    <property type="entry name" value="A-D-PHexomutase_a/b/a-II"/>
</dbReference>
<evidence type="ECO:0000259" key="5">
    <source>
        <dbReference type="Pfam" id="PF02878"/>
    </source>
</evidence>
<dbReference type="Pfam" id="PF02878">
    <property type="entry name" value="PGM_PMM_I"/>
    <property type="match status" value="1"/>
</dbReference>
<keyword evidence="4" id="KW-0732">Signal</keyword>